<dbReference type="SUPFAM" id="SSF54001">
    <property type="entry name" value="Cysteine proteinases"/>
    <property type="match status" value="1"/>
</dbReference>
<comment type="similarity">
    <text evidence="1">Belongs to the peptidase C48 family.</text>
</comment>
<dbReference type="GO" id="GO:0016926">
    <property type="term" value="P:protein desumoylation"/>
    <property type="evidence" value="ECO:0007669"/>
    <property type="project" value="TreeGrafter"/>
</dbReference>
<feature type="compositionally biased region" description="Polar residues" evidence="5">
    <location>
        <begin position="196"/>
        <end position="234"/>
    </location>
</feature>
<dbReference type="Proteomes" id="UP001292094">
    <property type="component" value="Unassembled WGS sequence"/>
</dbReference>
<dbReference type="FunFam" id="3.40.395.10:FF:000001">
    <property type="entry name" value="Sentrin-specific protease 1"/>
    <property type="match status" value="1"/>
</dbReference>
<feature type="compositionally biased region" description="Low complexity" evidence="5">
    <location>
        <begin position="402"/>
        <end position="412"/>
    </location>
</feature>
<dbReference type="GO" id="GO:0016929">
    <property type="term" value="F:deSUMOylase activity"/>
    <property type="evidence" value="ECO:0007669"/>
    <property type="project" value="TreeGrafter"/>
</dbReference>
<reference evidence="7" key="1">
    <citation type="submission" date="2023-11" db="EMBL/GenBank/DDBJ databases">
        <title>Genome assemblies of two species of porcelain crab, Petrolisthes cinctipes and Petrolisthes manimaculis (Anomura: Porcellanidae).</title>
        <authorList>
            <person name="Angst P."/>
        </authorList>
    </citation>
    <scope>NUCLEOTIDE SEQUENCE</scope>
    <source>
        <strain evidence="7">PB745_02</strain>
        <tissue evidence="7">Gill</tissue>
    </source>
</reference>
<feature type="region of interest" description="Disordered" evidence="5">
    <location>
        <begin position="182"/>
        <end position="234"/>
    </location>
</feature>
<evidence type="ECO:0000313" key="8">
    <source>
        <dbReference type="Proteomes" id="UP001292094"/>
    </source>
</evidence>
<feature type="domain" description="Ubiquitin-like protease family profile" evidence="6">
    <location>
        <begin position="624"/>
        <end position="792"/>
    </location>
</feature>
<keyword evidence="2" id="KW-0645">Protease</keyword>
<keyword evidence="4" id="KW-0788">Thiol protease</keyword>
<protein>
    <recommendedName>
        <fullName evidence="6">Ubiquitin-like protease family profile domain-containing protein</fullName>
    </recommendedName>
</protein>
<proteinExistence type="inferred from homology"/>
<dbReference type="PANTHER" id="PTHR12606:SF141">
    <property type="entry name" value="GH15225P-RELATED"/>
    <property type="match status" value="1"/>
</dbReference>
<evidence type="ECO:0000256" key="4">
    <source>
        <dbReference type="ARBA" id="ARBA00022807"/>
    </source>
</evidence>
<name>A0AAE1NZT8_9EUCA</name>
<keyword evidence="3" id="KW-0378">Hydrolase</keyword>
<evidence type="ECO:0000313" key="7">
    <source>
        <dbReference type="EMBL" id="KAK4299469.1"/>
    </source>
</evidence>
<dbReference type="Gene3D" id="3.40.395.10">
    <property type="entry name" value="Adenoviral Proteinase, Chain A"/>
    <property type="match status" value="1"/>
</dbReference>
<dbReference type="GO" id="GO:0006508">
    <property type="term" value="P:proteolysis"/>
    <property type="evidence" value="ECO:0007669"/>
    <property type="project" value="UniProtKB-KW"/>
</dbReference>
<sequence length="822" mass="94960">MISSITSQIRKLFSLNSTDKRTCKRPLEEESEDEERERRGGEKVEEEETGGERGEPMKKKKRHLATYQLSTYTHGVSEIMSGLYDWMYTLVSPRKREPPQNIGAEAYGSRARIKIQNNRRRKEERERGINMEERETPIEREKEREIRNKEDDDDDVIILTPEEYVRGAENYKDEVQFITSINKKKEEGGGGKKGHNTSTKSLHSSNLSTIPTSLHSSISPSLQPTNLSSIPTSLQPTNLSSIPTSLSPLPTSLQPTNLSSIPTSLQPTNLSSIPTSLHSSISSLQPTNLSSISPSLHSISPAFHFSPSEGEREQFTHTHAKWYKRSVHRRYDVLGRRQVTSNPIKKKLTKYIPTGNSLLYGRGSSCVQESFRFEDKMRYSQLLQQYSEGCNVRPYTRTPTHSCSSSSIVSVSHLTAGGTRRRKEELERKTERTERKMQRDLKTEEKMEKELEVEEKLERKTERRRETQVFPHITRRSELRAEGKCPTVIDLEETESSEDIALVCEVTKTPGYSKTIHTPPWLTDINTRYDQKRQAYNEEASQTQKLCENLEVRRKREISLQNHVTNSLRFLQLTHPSKVIEVGDEDDELEVEAKLVPLTPEIEDIIDGSLSQRGNTILVERFNIRITTHDLRTLTGLNWLNDEVINFYFNLIMERGNTEDNKGGVCKKSVYVFNTFFYPRLVKAGYTAVKRWTKKVDVYTYKLLLIPVHLGMHWCLCAVDFKRQCITYFDSMLADNDKCLQTIMSYLESEHLDKKKSSFDTTGWTLKHSKDIPQQMNGSDCGMFTCQFAEYLSREAKFNFSQEDMPYFRRRMMYEILMCTLL</sequence>
<dbReference type="PROSITE" id="PS50600">
    <property type="entry name" value="ULP_PROTEASE"/>
    <property type="match status" value="1"/>
</dbReference>
<dbReference type="PANTHER" id="PTHR12606">
    <property type="entry name" value="SENTRIN/SUMO-SPECIFIC PROTEASE"/>
    <property type="match status" value="1"/>
</dbReference>
<feature type="region of interest" description="Disordered" evidence="5">
    <location>
        <begin position="16"/>
        <end position="62"/>
    </location>
</feature>
<dbReference type="GO" id="GO:0080090">
    <property type="term" value="P:regulation of primary metabolic process"/>
    <property type="evidence" value="ECO:0007669"/>
    <property type="project" value="UniProtKB-ARBA"/>
</dbReference>
<evidence type="ECO:0000256" key="5">
    <source>
        <dbReference type="SAM" id="MobiDB-lite"/>
    </source>
</evidence>
<dbReference type="InterPro" id="IPR038765">
    <property type="entry name" value="Papain-like_cys_pep_sf"/>
</dbReference>
<keyword evidence="8" id="KW-1185">Reference proteome</keyword>
<dbReference type="GO" id="GO:0060255">
    <property type="term" value="P:regulation of macromolecule metabolic process"/>
    <property type="evidence" value="ECO:0007669"/>
    <property type="project" value="UniProtKB-ARBA"/>
</dbReference>
<feature type="region of interest" description="Disordered" evidence="5">
    <location>
        <begin position="398"/>
        <end position="447"/>
    </location>
</feature>
<evidence type="ECO:0000256" key="3">
    <source>
        <dbReference type="ARBA" id="ARBA00022801"/>
    </source>
</evidence>
<gene>
    <name evidence="7" type="ORF">Pmani_028253</name>
</gene>
<feature type="compositionally biased region" description="Basic and acidic residues" evidence="5">
    <location>
        <begin position="422"/>
        <end position="447"/>
    </location>
</feature>
<comment type="caution">
    <text evidence="7">The sequence shown here is derived from an EMBL/GenBank/DDBJ whole genome shotgun (WGS) entry which is preliminary data.</text>
</comment>
<dbReference type="GO" id="GO:0005634">
    <property type="term" value="C:nucleus"/>
    <property type="evidence" value="ECO:0007669"/>
    <property type="project" value="TreeGrafter"/>
</dbReference>
<evidence type="ECO:0000259" key="6">
    <source>
        <dbReference type="PROSITE" id="PS50600"/>
    </source>
</evidence>
<evidence type="ECO:0000256" key="1">
    <source>
        <dbReference type="ARBA" id="ARBA00005234"/>
    </source>
</evidence>
<dbReference type="EMBL" id="JAWZYT010003234">
    <property type="protein sequence ID" value="KAK4299469.1"/>
    <property type="molecule type" value="Genomic_DNA"/>
</dbReference>
<dbReference type="AlphaFoldDB" id="A0AAE1NZT8"/>
<accession>A0AAE1NZT8</accession>
<organism evidence="7 8">
    <name type="scientific">Petrolisthes manimaculis</name>
    <dbReference type="NCBI Taxonomy" id="1843537"/>
    <lineage>
        <taxon>Eukaryota</taxon>
        <taxon>Metazoa</taxon>
        <taxon>Ecdysozoa</taxon>
        <taxon>Arthropoda</taxon>
        <taxon>Crustacea</taxon>
        <taxon>Multicrustacea</taxon>
        <taxon>Malacostraca</taxon>
        <taxon>Eumalacostraca</taxon>
        <taxon>Eucarida</taxon>
        <taxon>Decapoda</taxon>
        <taxon>Pleocyemata</taxon>
        <taxon>Anomura</taxon>
        <taxon>Galatheoidea</taxon>
        <taxon>Porcellanidae</taxon>
        <taxon>Petrolisthes</taxon>
    </lineage>
</organism>
<feature type="compositionally biased region" description="Basic and acidic residues" evidence="5">
    <location>
        <begin position="18"/>
        <end position="28"/>
    </location>
</feature>
<evidence type="ECO:0000256" key="2">
    <source>
        <dbReference type="ARBA" id="ARBA00022670"/>
    </source>
</evidence>
<dbReference type="InterPro" id="IPR003653">
    <property type="entry name" value="Peptidase_C48_C"/>
</dbReference>
<dbReference type="Pfam" id="PF02902">
    <property type="entry name" value="Peptidase_C48"/>
    <property type="match status" value="1"/>
</dbReference>